<dbReference type="HOGENOM" id="CLU_047691_4_0_10"/>
<comment type="similarity">
    <text evidence="1">Belongs to the sigma-70 factor family. ECF subfamily.</text>
</comment>
<evidence type="ECO:0000259" key="5">
    <source>
        <dbReference type="Pfam" id="PF04542"/>
    </source>
</evidence>
<dbReference type="Pfam" id="PF04542">
    <property type="entry name" value="Sigma70_r2"/>
    <property type="match status" value="1"/>
</dbReference>
<feature type="domain" description="RNA polymerase sigma-70 region 2" evidence="5">
    <location>
        <begin position="24"/>
        <end position="88"/>
    </location>
</feature>
<dbReference type="STRING" id="762903.Pedsa_3174"/>
<dbReference type="KEGG" id="psn:Pedsa_3174"/>
<dbReference type="SUPFAM" id="SSF88659">
    <property type="entry name" value="Sigma3 and sigma4 domains of RNA polymerase sigma factors"/>
    <property type="match status" value="1"/>
</dbReference>
<dbReference type="RefSeq" id="WP_013634195.1">
    <property type="nucleotide sequence ID" value="NC_015177.1"/>
</dbReference>
<dbReference type="Proteomes" id="UP000000310">
    <property type="component" value="Chromosome"/>
</dbReference>
<evidence type="ECO:0000256" key="4">
    <source>
        <dbReference type="ARBA" id="ARBA00023163"/>
    </source>
</evidence>
<dbReference type="GO" id="GO:0016987">
    <property type="term" value="F:sigma factor activity"/>
    <property type="evidence" value="ECO:0007669"/>
    <property type="project" value="UniProtKB-KW"/>
</dbReference>
<keyword evidence="8" id="KW-1185">Reference proteome</keyword>
<dbReference type="SUPFAM" id="SSF88946">
    <property type="entry name" value="Sigma2 domain of RNA polymerase sigma factors"/>
    <property type="match status" value="1"/>
</dbReference>
<dbReference type="InterPro" id="IPR036388">
    <property type="entry name" value="WH-like_DNA-bd_sf"/>
</dbReference>
<dbReference type="InterPro" id="IPR013249">
    <property type="entry name" value="RNA_pol_sigma70_r4_t2"/>
</dbReference>
<dbReference type="Gene3D" id="1.10.10.10">
    <property type="entry name" value="Winged helix-like DNA-binding domain superfamily/Winged helix DNA-binding domain"/>
    <property type="match status" value="1"/>
</dbReference>
<dbReference type="PANTHER" id="PTHR43133:SF46">
    <property type="entry name" value="RNA POLYMERASE SIGMA-70 FACTOR ECF SUBFAMILY"/>
    <property type="match status" value="1"/>
</dbReference>
<dbReference type="OrthoDB" id="665981at2"/>
<dbReference type="EMBL" id="CP002545">
    <property type="protein sequence ID" value="ADY53710.1"/>
    <property type="molecule type" value="Genomic_DNA"/>
</dbReference>
<dbReference type="InterPro" id="IPR014284">
    <property type="entry name" value="RNA_pol_sigma-70_dom"/>
</dbReference>
<proteinExistence type="inferred from homology"/>
<keyword evidence="4" id="KW-0804">Transcription</keyword>
<dbReference type="eggNOG" id="COG1595">
    <property type="taxonomic scope" value="Bacteria"/>
</dbReference>
<dbReference type="PANTHER" id="PTHR43133">
    <property type="entry name" value="RNA POLYMERASE ECF-TYPE SIGMA FACTO"/>
    <property type="match status" value="1"/>
</dbReference>
<reference evidence="8" key="2">
    <citation type="submission" date="2011-02" db="EMBL/GenBank/DDBJ databases">
        <title>The complete genome of Pedobacter saltans DSM 12145.</title>
        <authorList>
            <consortium name="US DOE Joint Genome Institute (JGI-PGF)"/>
            <person name="Lucas S."/>
            <person name="Copeland A."/>
            <person name="Lapidus A."/>
            <person name="Bruce D."/>
            <person name="Goodwin L."/>
            <person name="Pitluck S."/>
            <person name="Kyrpides N."/>
            <person name="Mavromatis K."/>
            <person name="Pagani I."/>
            <person name="Ivanova N."/>
            <person name="Ovchinnikova G."/>
            <person name="Lu M."/>
            <person name="Detter J.C."/>
            <person name="Han C."/>
            <person name="Land M."/>
            <person name="Hauser L."/>
            <person name="Markowitz V."/>
            <person name="Cheng J.-F."/>
            <person name="Hugenholtz P."/>
            <person name="Woyke T."/>
            <person name="Wu D."/>
            <person name="Tindall B."/>
            <person name="Pomrenke H.G."/>
            <person name="Brambilla E."/>
            <person name="Klenk H.-P."/>
            <person name="Eisen J.A."/>
        </authorList>
    </citation>
    <scope>NUCLEOTIDE SEQUENCE [LARGE SCALE GENOMIC DNA]</scope>
    <source>
        <strain evidence="8">ATCC 51119 / DSM 12145 / JCM 21818 / LMG 10337 / NBRC 100064 / NCIMB 13643</strain>
    </source>
</reference>
<evidence type="ECO:0000256" key="3">
    <source>
        <dbReference type="ARBA" id="ARBA00023082"/>
    </source>
</evidence>
<dbReference type="InterPro" id="IPR007627">
    <property type="entry name" value="RNA_pol_sigma70_r2"/>
</dbReference>
<dbReference type="InterPro" id="IPR014327">
    <property type="entry name" value="RNA_pol_sigma70_bacteroid"/>
</dbReference>
<gene>
    <name evidence="7" type="ordered locus">Pedsa_3174</name>
</gene>
<name>F0SB83_PSESL</name>
<evidence type="ECO:0000256" key="1">
    <source>
        <dbReference type="ARBA" id="ARBA00010641"/>
    </source>
</evidence>
<evidence type="ECO:0000256" key="2">
    <source>
        <dbReference type="ARBA" id="ARBA00023015"/>
    </source>
</evidence>
<reference evidence="7 8" key="1">
    <citation type="journal article" date="2011" name="Stand. Genomic Sci.">
        <title>Complete genome sequence of the gliding, heparinolytic Pedobacter saltans type strain (113).</title>
        <authorList>
            <person name="Liolios K."/>
            <person name="Sikorski J."/>
            <person name="Lu M."/>
            <person name="Nolan M."/>
            <person name="Lapidus A."/>
            <person name="Lucas S."/>
            <person name="Hammon N."/>
            <person name="Deshpande S."/>
            <person name="Cheng J.F."/>
            <person name="Tapia R."/>
            <person name="Han C."/>
            <person name="Goodwin L."/>
            <person name="Pitluck S."/>
            <person name="Huntemann M."/>
            <person name="Ivanova N."/>
            <person name="Pagani I."/>
            <person name="Mavromatis K."/>
            <person name="Ovchinikova G."/>
            <person name="Pati A."/>
            <person name="Chen A."/>
            <person name="Palaniappan K."/>
            <person name="Land M."/>
            <person name="Hauser L."/>
            <person name="Brambilla E.M."/>
            <person name="Kotsyurbenko O."/>
            <person name="Rohde M."/>
            <person name="Tindall B.J."/>
            <person name="Abt B."/>
            <person name="Goker M."/>
            <person name="Detter J.C."/>
            <person name="Woyke T."/>
            <person name="Bristow J."/>
            <person name="Eisen J.A."/>
            <person name="Markowitz V."/>
            <person name="Hugenholtz P."/>
            <person name="Klenk H.P."/>
            <person name="Kyrpides N.C."/>
        </authorList>
    </citation>
    <scope>NUCLEOTIDE SEQUENCE [LARGE SCALE GENOMIC DNA]</scope>
    <source>
        <strain evidence="8">ATCC 51119 / DSM 12145 / JCM 21818 / LMG 10337 / NBRC 100064 / NCIMB 13643</strain>
    </source>
</reference>
<dbReference type="Gene3D" id="1.10.1740.10">
    <property type="match status" value="1"/>
</dbReference>
<dbReference type="AlphaFoldDB" id="F0SB83"/>
<keyword evidence="2" id="KW-0805">Transcription regulation</keyword>
<dbReference type="Pfam" id="PF08281">
    <property type="entry name" value="Sigma70_r4_2"/>
    <property type="match status" value="1"/>
</dbReference>
<organism evidence="7 8">
    <name type="scientific">Pseudopedobacter saltans (strain ATCC 51119 / DSM 12145 / JCM 21818 / CCUG 39354 / LMG 10337 / NBRC 100064 / NCIMB 13643)</name>
    <name type="common">Pedobacter saltans</name>
    <dbReference type="NCBI Taxonomy" id="762903"/>
    <lineage>
        <taxon>Bacteria</taxon>
        <taxon>Pseudomonadati</taxon>
        <taxon>Bacteroidota</taxon>
        <taxon>Sphingobacteriia</taxon>
        <taxon>Sphingobacteriales</taxon>
        <taxon>Sphingobacteriaceae</taxon>
        <taxon>Pseudopedobacter</taxon>
    </lineage>
</organism>
<dbReference type="GO" id="GO:0003677">
    <property type="term" value="F:DNA binding"/>
    <property type="evidence" value="ECO:0007669"/>
    <property type="project" value="InterPro"/>
</dbReference>
<dbReference type="GO" id="GO:0006352">
    <property type="term" value="P:DNA-templated transcription initiation"/>
    <property type="evidence" value="ECO:0007669"/>
    <property type="project" value="InterPro"/>
</dbReference>
<keyword evidence="3" id="KW-0731">Sigma factor</keyword>
<dbReference type="InterPro" id="IPR013325">
    <property type="entry name" value="RNA_pol_sigma_r2"/>
</dbReference>
<dbReference type="InterPro" id="IPR013324">
    <property type="entry name" value="RNA_pol_sigma_r3/r4-like"/>
</dbReference>
<evidence type="ECO:0000313" key="8">
    <source>
        <dbReference type="Proteomes" id="UP000000310"/>
    </source>
</evidence>
<dbReference type="NCBIfam" id="TIGR02937">
    <property type="entry name" value="sigma70-ECF"/>
    <property type="match status" value="1"/>
</dbReference>
<dbReference type="NCBIfam" id="TIGR02985">
    <property type="entry name" value="Sig70_bacteroi1"/>
    <property type="match status" value="1"/>
</dbReference>
<sequence>MYEYSDEKIIESLKNGDDHALTLLFKKYWTSLFVVAHNVFKDKEACEDILQEVFLTIWEKRNELQIKTSLKAYLYACVKYEVYRQLKKSYSKQRIDDDLINSLEESATANNIEYKQLVETVSFAVDNLPPKCREVYQLSRQESLTHKAIASKMNISTKTVENHITKALKHLKLNIQTLFL</sequence>
<evidence type="ECO:0000313" key="7">
    <source>
        <dbReference type="EMBL" id="ADY53710.1"/>
    </source>
</evidence>
<feature type="domain" description="RNA polymerase sigma factor 70 region 4 type 2" evidence="6">
    <location>
        <begin position="124"/>
        <end position="171"/>
    </location>
</feature>
<protein>
    <submittedName>
        <fullName evidence="7">RNA polymerase, sigma-24 subunit, ECF subfamily</fullName>
    </submittedName>
</protein>
<dbReference type="InterPro" id="IPR039425">
    <property type="entry name" value="RNA_pol_sigma-70-like"/>
</dbReference>
<accession>F0SB83</accession>
<evidence type="ECO:0000259" key="6">
    <source>
        <dbReference type="Pfam" id="PF08281"/>
    </source>
</evidence>